<dbReference type="Gene3D" id="3.40.50.2020">
    <property type="match status" value="1"/>
</dbReference>
<evidence type="ECO:0000259" key="5">
    <source>
        <dbReference type="Pfam" id="PF00156"/>
    </source>
</evidence>
<keyword evidence="7" id="KW-1185">Reference proteome</keyword>
<dbReference type="RefSeq" id="WP_265264367.1">
    <property type="nucleotide sequence ID" value="NZ_JAIHOM010000041.1"/>
</dbReference>
<feature type="short sequence motif" description="PRPP-binding" evidence="4">
    <location>
        <begin position="99"/>
        <end position="111"/>
    </location>
</feature>
<dbReference type="SUPFAM" id="SSF53271">
    <property type="entry name" value="PRTase-like"/>
    <property type="match status" value="1"/>
</dbReference>
<evidence type="ECO:0000256" key="1">
    <source>
        <dbReference type="ARBA" id="ARBA00005565"/>
    </source>
</evidence>
<dbReference type="EC" id="2.4.2.9" evidence="4"/>
<organism evidence="6 7">
    <name type="scientific">Spirulina subsalsa FACHB-351</name>
    <dbReference type="NCBI Taxonomy" id="234711"/>
    <lineage>
        <taxon>Bacteria</taxon>
        <taxon>Bacillati</taxon>
        <taxon>Cyanobacteriota</taxon>
        <taxon>Cyanophyceae</taxon>
        <taxon>Spirulinales</taxon>
        <taxon>Spirulinaceae</taxon>
        <taxon>Spirulina</taxon>
    </lineage>
</organism>
<proteinExistence type="inferred from homology"/>
<evidence type="ECO:0000256" key="3">
    <source>
        <dbReference type="ARBA" id="ARBA00023163"/>
    </source>
</evidence>
<dbReference type="InterPro" id="IPR029057">
    <property type="entry name" value="PRTase-like"/>
</dbReference>
<dbReference type="GO" id="GO:0004845">
    <property type="term" value="F:uracil phosphoribosyltransferase activity"/>
    <property type="evidence" value="ECO:0007669"/>
    <property type="project" value="UniProtKB-EC"/>
</dbReference>
<keyword evidence="4 6" id="KW-0328">Glycosyltransferase</keyword>
<evidence type="ECO:0000256" key="4">
    <source>
        <dbReference type="HAMAP-Rule" id="MF_01219"/>
    </source>
</evidence>
<keyword evidence="3 4" id="KW-0804">Transcription</keyword>
<evidence type="ECO:0000313" key="6">
    <source>
        <dbReference type="EMBL" id="MCW6036591.1"/>
    </source>
</evidence>
<dbReference type="InterPro" id="IPR000836">
    <property type="entry name" value="PRTase_dom"/>
</dbReference>
<dbReference type="HAMAP" id="MF_01219">
    <property type="entry name" value="PyrR"/>
    <property type="match status" value="1"/>
</dbReference>
<comment type="function">
    <text evidence="4">Also displays a weak uracil phosphoribosyltransferase activity which is not physiologically significant.</text>
</comment>
<dbReference type="EMBL" id="JAIHOM010000041">
    <property type="protein sequence ID" value="MCW6036591.1"/>
    <property type="molecule type" value="Genomic_DNA"/>
</dbReference>
<dbReference type="InterPro" id="IPR023050">
    <property type="entry name" value="PyrR"/>
</dbReference>
<comment type="catalytic activity">
    <reaction evidence="4">
        <text>UMP + diphosphate = 5-phospho-alpha-D-ribose 1-diphosphate + uracil</text>
        <dbReference type="Rhea" id="RHEA:13017"/>
        <dbReference type="ChEBI" id="CHEBI:17568"/>
        <dbReference type="ChEBI" id="CHEBI:33019"/>
        <dbReference type="ChEBI" id="CHEBI:57865"/>
        <dbReference type="ChEBI" id="CHEBI:58017"/>
        <dbReference type="EC" id="2.4.2.9"/>
    </reaction>
</comment>
<evidence type="ECO:0000313" key="7">
    <source>
        <dbReference type="Proteomes" id="UP001526426"/>
    </source>
</evidence>
<dbReference type="NCBIfam" id="NF003549">
    <property type="entry name" value="PRK05205.1-5"/>
    <property type="match status" value="1"/>
</dbReference>
<dbReference type="InterPro" id="IPR050137">
    <property type="entry name" value="PyrR_bifunctional"/>
</dbReference>
<reference evidence="6 7" key="1">
    <citation type="submission" date="2021-08" db="EMBL/GenBank/DDBJ databases">
        <title>Draft genome sequence of Spirulina subsalsa with high tolerance to salinity and hype-accumulation of phycocyanin.</title>
        <authorList>
            <person name="Pei H."/>
            <person name="Jiang L."/>
        </authorList>
    </citation>
    <scope>NUCLEOTIDE SEQUENCE [LARGE SCALE GENOMIC DNA]</scope>
    <source>
        <strain evidence="6 7">FACHB-351</strain>
    </source>
</reference>
<dbReference type="Proteomes" id="UP001526426">
    <property type="component" value="Unassembled WGS sequence"/>
</dbReference>
<protein>
    <recommendedName>
        <fullName evidence="4">Bifunctional protein PyrR</fullName>
    </recommendedName>
    <domain>
        <recommendedName>
            <fullName evidence="4">Pyrimidine operon regulatory protein</fullName>
        </recommendedName>
    </domain>
    <domain>
        <recommendedName>
            <fullName evidence="4">Uracil phosphoribosyltransferase</fullName>
            <shortName evidence="4">UPRTase</shortName>
            <ecNumber evidence="4">2.4.2.9</ecNumber>
        </recommendedName>
    </domain>
</protein>
<comment type="function">
    <text evidence="4">Regulates the transcription of the pyrimidine nucleotide (pyr) operon in response to exogenous pyrimidines.</text>
</comment>
<comment type="similarity">
    <text evidence="1 4">Belongs to the purine/pyrimidine phosphoribosyltransferase family. PyrR subfamily.</text>
</comment>
<keyword evidence="2 4" id="KW-0805">Transcription regulation</keyword>
<name>A0ABT3L517_9CYAN</name>
<dbReference type="Pfam" id="PF00156">
    <property type="entry name" value="Pribosyltran"/>
    <property type="match status" value="1"/>
</dbReference>
<feature type="domain" description="Phosphoribosyltransferase" evidence="5">
    <location>
        <begin position="7"/>
        <end position="153"/>
    </location>
</feature>
<dbReference type="PANTHER" id="PTHR11608:SF0">
    <property type="entry name" value="BIFUNCTIONAL PROTEIN PYRR"/>
    <property type="match status" value="1"/>
</dbReference>
<dbReference type="PANTHER" id="PTHR11608">
    <property type="entry name" value="BIFUNCTIONAL PROTEIN PYRR"/>
    <property type="match status" value="1"/>
</dbReference>
<accession>A0ABT3L517</accession>
<evidence type="ECO:0000256" key="2">
    <source>
        <dbReference type="ARBA" id="ARBA00023015"/>
    </source>
</evidence>
<comment type="caution">
    <text evidence="6">The sequence shown here is derived from an EMBL/GenBank/DDBJ whole genome shotgun (WGS) entry which is preliminary data.</text>
</comment>
<gene>
    <name evidence="4 6" type="primary">pyrR</name>
    <name evidence="6" type="ORF">K4A83_09995</name>
</gene>
<keyword evidence="4 6" id="KW-0808">Transferase</keyword>
<sequence length="186" mass="20621">MSAAIVEILSAEEIRRTITRLSSEIIERIGDLSKLVLIGIYTRGVPLAELMAAQIEVLEQEKVLTGALDITFYRDDLDQIGMRTPAKSQIPFDLTGKIVVLVDDVIYKGRTIRAALNAVIEYGRPEVIYLAVLVDRGHRQVPIHPDFIGKNLPTSSDETVKVYLQAIDGRDAVELTRGKEDVPVNP</sequence>
<dbReference type="CDD" id="cd06223">
    <property type="entry name" value="PRTases_typeI"/>
    <property type="match status" value="1"/>
</dbReference>